<proteinExistence type="predicted"/>
<evidence type="ECO:0000313" key="1">
    <source>
        <dbReference type="EMBL" id="CRY96114.1"/>
    </source>
</evidence>
<reference evidence="1" key="1">
    <citation type="submission" date="2015-06" db="EMBL/GenBank/DDBJ databases">
        <authorList>
            <person name="Joergensen T."/>
        </authorList>
    </citation>
    <scope>NUCLEOTIDE SEQUENCE</scope>
    <source>
        <strain evidence="1">RGFK0929</strain>
    </source>
</reference>
<sequence>MDHRLKSSRAQRAREAMGEHARITLSWDHRAKKWDVLGINALGTVVHRSRADSSVAMDSVTLRELVSSVQDRLEALLF</sequence>
<organism evidence="1">
    <name type="scientific">uncultured prokaryote</name>
    <dbReference type="NCBI Taxonomy" id="198431"/>
    <lineage>
        <taxon>unclassified sequences</taxon>
        <taxon>environmental samples</taxon>
    </lineage>
</organism>
<reference evidence="1" key="2">
    <citation type="submission" date="2015-07" db="EMBL/GenBank/DDBJ databases">
        <title>Plasmids, circular viruses and viroids from rat gut.</title>
        <authorList>
            <person name="Jorgensen T.J."/>
            <person name="Hansen M.A."/>
            <person name="Xu Z."/>
            <person name="Tabak M.A."/>
            <person name="Sorensen S.J."/>
            <person name="Hansen L.H."/>
        </authorList>
    </citation>
    <scope>NUCLEOTIDE SEQUENCE</scope>
    <source>
        <strain evidence="1">RGFK0929</strain>
    </source>
</reference>
<dbReference type="AlphaFoldDB" id="A0A0H5Q3X2"/>
<dbReference type="EMBL" id="LN853528">
    <property type="protein sequence ID" value="CRY96114.1"/>
    <property type="molecule type" value="Genomic_DNA"/>
</dbReference>
<name>A0A0H5Q3X2_9ZZZZ</name>
<accession>A0A0H5Q3X2</accession>
<protein>
    <submittedName>
        <fullName evidence="1">Uncharacterized protein</fullName>
    </submittedName>
</protein>